<feature type="compositionally biased region" description="Low complexity" evidence="1">
    <location>
        <begin position="1324"/>
        <end position="1343"/>
    </location>
</feature>
<feature type="region of interest" description="Disordered" evidence="1">
    <location>
        <begin position="446"/>
        <end position="534"/>
    </location>
</feature>
<dbReference type="Proteomes" id="UP000722791">
    <property type="component" value="Unassembled WGS sequence"/>
</dbReference>
<keyword evidence="4" id="KW-1185">Reference proteome</keyword>
<feature type="region of interest" description="Disordered" evidence="1">
    <location>
        <begin position="1273"/>
        <end position="1375"/>
    </location>
</feature>
<dbReference type="EMBL" id="BNCP01000007">
    <property type="protein sequence ID" value="GIL75357.1"/>
    <property type="molecule type" value="Genomic_DNA"/>
</dbReference>
<evidence type="ECO:0000313" key="4">
    <source>
        <dbReference type="Proteomes" id="UP000747110"/>
    </source>
</evidence>
<dbReference type="Proteomes" id="UP000747110">
    <property type="component" value="Unassembled WGS sequence"/>
</dbReference>
<organism evidence="2 4">
    <name type="scientific">Volvox reticuliferus</name>
    <dbReference type="NCBI Taxonomy" id="1737510"/>
    <lineage>
        <taxon>Eukaryota</taxon>
        <taxon>Viridiplantae</taxon>
        <taxon>Chlorophyta</taxon>
        <taxon>core chlorophytes</taxon>
        <taxon>Chlorophyceae</taxon>
        <taxon>CS clade</taxon>
        <taxon>Chlamydomonadales</taxon>
        <taxon>Volvocaceae</taxon>
        <taxon>Volvox</taxon>
    </lineage>
</organism>
<feature type="region of interest" description="Disordered" evidence="1">
    <location>
        <begin position="768"/>
        <end position="787"/>
    </location>
</feature>
<feature type="compositionally biased region" description="Basic residues" evidence="1">
    <location>
        <begin position="454"/>
        <end position="468"/>
    </location>
</feature>
<feature type="compositionally biased region" description="Acidic residues" evidence="1">
    <location>
        <begin position="1191"/>
        <end position="1200"/>
    </location>
</feature>
<feature type="compositionally biased region" description="Low complexity" evidence="1">
    <location>
        <begin position="275"/>
        <end position="297"/>
    </location>
</feature>
<sequence length="2314" mass="239461">MGSEGRTFESIEVIPEDIEDHNYDALYQAACTLPEVIVDFGGQRSRVLGGHCASCNAIFVTPVAPDTVPKHPSLQLKLNYESVKDERGSSTKQLPVPVSRPPLTLYGFWVYAKIKQTRVHPTHDAESELLCQQELRVVEPDGKTEMNLLEFLQRASAILGGQSLRALKLRVLWWDEADSEGHFRPRWYQAEIRAFNADKGSHRIKYKPPDNMPKQSELVFLPLTLHHMGPCVPEALNKAVPFKPRTVPTADNQGGQPVDSSTRRDPDSSSAVGPAVANAAKRNSANVNARAARGASVDPQTSACTGGGSSGGGGFGAAGRVPREIMRLLPTGNLPGPGPGGGAVPPQREVSPTARAWSASEASSLGSLQKQPFDGDGTGAPGRGRGPGRGLGRGRGRGRAMHGNGIGTRVKGPVRLAREAGTAAIRPRSQGAVAMTSMANLGQANGLAGSRGCGRSRGRGRGQGRGRGRPPLLKRPLLMGRGGASMAAAEPDESDGVPAGAGAGAAAGLAKPKSGPAEGVSKTDSGRMTSSYTTAESTDVAAIDTDLLRLGAGPSAPGQPARQMTAQAAAAAAREAVLQAEAARPLRDMRSPAQLLAKGHQVVRKTRTLLELVEQMPMITKSKQFNAVTSRGKAHGGNAQPGDLATAAAASAGAAPGVSGNAAVVGPVSREWNQCTTTALGAVGDRKAAAAAGAGPEAEAEAAAGQKGVTGLSLQDGNRQRPATAMAVKAVPKRPEGGQLKRRKMEAERTAAPAVGLLGTVGQRVRVEGRRGKARDSKGGAADDATTSQPLRIVELGQLAAPAGADGSANGLVDGVSATIPGAQPQKPPRKSRELANLLGIHKKRSISRRPAGCSGAVAAAAAEIAAVVEGGEKDGQAAPLKAAPGSGSVGAEPSSDRDRQEAPSESQGLGEEGAQTERANAVLVAAVTAVDAAAVAVPALNKEMDDAATNLNAAVGDTVEQPALEQPALEQPALEQPALQDLQELPQQSYPEAERQPQLPCQEQQQQPQRRRGRPRKVHPEDKKAAADSAKGVTATADVAIPVDEEAGGVVGNACVASGAGGECPKSAMPQLSPRPSTGQGGVDGPTIAGSLEGRSGVATTAMAPLPSLDGDILPREGGPLAGPDGSQDNPGDIVAVAEAASPVGSALREALAVLATSASQMKEAVAAAATATGMACGATAPDAPAEADGSAEPEDYDADPLVGPIKRALTSEWRPIERLSLLRRLMGVVCRAVEGLAGVPQDTTGRADGGGEDAVPLAGFLAHARSGTAHAGGVDVSTAEDSSQPVAQKAARPSAGASVLGKRRRRRKQQQQTLEEVEEENLTTNPPAGQALQPAPAQKAASDGAARPSAWCAGEAPGSNIEDVTAGPSAVSPATGDEHLVMATAAVGLERNGLSDEVVLLPGSTDSISWQLDLLGVDTSLALLSEDVEAAAAMPPSLAQRPPPPAGTAPLPVQPPRRNRTAMAAVLDMGPTGGGFDKDARASGGRVAHGPSGTELIEGRNRLSPDQLQQAEVGSEEQPTQSALTEPSPAAETLVLDEPRLAPLPALAGWHSQERLEQPDVGRKRPSHAYAGNTTAMQVPELSAPHPRWPEQEQAWTGNMAQVQPKRPRLVAPMAEEATGLHQDALARDDATAALESGTVDTAAQAICAPRWGSGGLFVLGTSPPVLQTLTSAAVAAEGLGDGHTASPPLPTTNLQPPPPAAMQQRGRRSSTSTTHCGNGTGLVDSAAPAVRRPSPPPAPGTDASGQAMAPGTRHSGRPPRPRLVSNPGVPSAAEDLTRRVLSAGGAPEPEYGSNVGSYRNQPLEEQAIMQQQQQQQYLQHVQHRQLVQPRQQQHQLQEQLLRAQLQQQQQQREQQQQQTYMLLQQHNLEHSQRAMQQESQEKQQQQQQQQQLLLQQQLREQLQQQLSSEPRGPQGSYGTRRVGSQFYVGAHAAGLTHSSQQLPLPNYPGPSPVDDHDVMMLGEVPGKQESITRFMRPIAQRQYDFTTTAAMAAVQQPQQLPPHQAAIADLDIGGPLGVTAHDLDLGLAQGQDLSLSSQQSPTVREVSLRIRPLQASGPYGMSKVPRTSAGLSEPSGSVGQHGGFDVDAEPYGRGLGHGAPCPGQHSGGGVPPLTLATMSGIESCVSGGPARRSSTQHRSSYENVAQAQVLFDHSQALTSGPDGVVGCGFPGSHVFNSQVQHVANAAAMAVAPPQPPLRYTGSGGLSGPASASQRGMTMSPGPQLVLLRTQHAMSNQLAAQHGQHAVLQPAQQYQRGGMFEPRFLAAAIRELGAGPSGIGSPGTSDELLGRVSSADMLTLGVDPGFVSRGQG</sequence>
<feature type="region of interest" description="Disordered" evidence="1">
    <location>
        <begin position="876"/>
        <end position="916"/>
    </location>
</feature>
<proteinExistence type="predicted"/>
<feature type="compositionally biased region" description="Gly residues" evidence="1">
    <location>
        <begin position="376"/>
        <end position="391"/>
    </location>
</feature>
<feature type="region of interest" description="Disordered" evidence="1">
    <location>
        <begin position="1872"/>
        <end position="1891"/>
    </location>
</feature>
<feature type="region of interest" description="Disordered" evidence="1">
    <location>
        <begin position="1114"/>
        <end position="1133"/>
    </location>
</feature>
<name>A0A8J4FHJ5_9CHLO</name>
<feature type="compositionally biased region" description="Low complexity" evidence="1">
    <location>
        <begin position="1879"/>
        <end position="1891"/>
    </location>
</feature>
<feature type="region of interest" description="Disordered" evidence="1">
    <location>
        <begin position="1438"/>
        <end position="1458"/>
    </location>
</feature>
<dbReference type="PANTHER" id="PTHR24110:SF3">
    <property type="entry name" value="CENTROSOMAL PROTEIN OF 78 KDA"/>
    <property type="match status" value="1"/>
</dbReference>
<evidence type="ECO:0000313" key="2">
    <source>
        <dbReference type="EMBL" id="GIL75357.1"/>
    </source>
</evidence>
<accession>A0A8J4FHJ5</accession>
<feature type="compositionally biased region" description="Low complexity" evidence="1">
    <location>
        <begin position="469"/>
        <end position="479"/>
    </location>
</feature>
<feature type="region of interest" description="Disordered" evidence="1">
    <location>
        <begin position="1904"/>
        <end position="1923"/>
    </location>
</feature>
<feature type="region of interest" description="Disordered" evidence="1">
    <location>
        <begin position="699"/>
        <end position="749"/>
    </location>
</feature>
<evidence type="ECO:0000313" key="3">
    <source>
        <dbReference type="EMBL" id="GIM03240.1"/>
    </source>
</evidence>
<feature type="compositionally biased region" description="Basic and acidic residues" evidence="1">
    <location>
        <begin position="768"/>
        <end position="778"/>
    </location>
</feature>
<dbReference type="OrthoDB" id="552533at2759"/>
<feature type="compositionally biased region" description="Low complexity" evidence="1">
    <location>
        <begin position="997"/>
        <end position="1009"/>
    </location>
</feature>
<feature type="region of interest" description="Disordered" evidence="1">
    <location>
        <begin position="1682"/>
        <end position="1776"/>
    </location>
</feature>
<feature type="region of interest" description="Disordered" evidence="1">
    <location>
        <begin position="1474"/>
        <end position="1531"/>
    </location>
</feature>
<feature type="compositionally biased region" description="Low complexity" evidence="1">
    <location>
        <begin position="506"/>
        <end position="517"/>
    </location>
</feature>
<feature type="region of interest" description="Disordered" evidence="1">
    <location>
        <begin position="244"/>
        <end position="409"/>
    </location>
</feature>
<feature type="compositionally biased region" description="Polar residues" evidence="1">
    <location>
        <begin position="360"/>
        <end position="370"/>
    </location>
</feature>
<feature type="compositionally biased region" description="Gly residues" evidence="1">
    <location>
        <begin position="305"/>
        <end position="317"/>
    </location>
</feature>
<reference evidence="2" key="1">
    <citation type="journal article" date="2021" name="Proc. Natl. Acad. Sci. U.S.A.">
        <title>Three genomes in the algal genus Volvox reveal the fate of a haploid sex-determining region after a transition to homothallism.</title>
        <authorList>
            <person name="Yamamoto K."/>
            <person name="Hamaji T."/>
            <person name="Kawai-Toyooka H."/>
            <person name="Matsuzaki R."/>
            <person name="Takahashi F."/>
            <person name="Nishimura Y."/>
            <person name="Kawachi M."/>
            <person name="Noguchi H."/>
            <person name="Minakuchi Y."/>
            <person name="Umen J.G."/>
            <person name="Toyoda A."/>
            <person name="Nozaki H."/>
        </authorList>
    </citation>
    <scope>NUCLEOTIDE SEQUENCE</scope>
    <source>
        <strain evidence="3">NIES-3785</strain>
        <strain evidence="2">NIES-3786</strain>
    </source>
</reference>
<feature type="compositionally biased region" description="Polar residues" evidence="1">
    <location>
        <begin position="1506"/>
        <end position="1527"/>
    </location>
</feature>
<feature type="compositionally biased region" description="Pro residues" evidence="1">
    <location>
        <begin position="1690"/>
        <end position="1703"/>
    </location>
</feature>
<protein>
    <submittedName>
        <fullName evidence="2">Uncharacterized protein</fullName>
    </submittedName>
</protein>
<dbReference type="PANTHER" id="PTHR24110">
    <property type="entry name" value="CENTROSOMAL PROTEIN OF 78 KDA"/>
    <property type="match status" value="1"/>
</dbReference>
<feature type="compositionally biased region" description="Pro residues" evidence="1">
    <location>
        <begin position="1443"/>
        <end position="1457"/>
    </location>
</feature>
<gene>
    <name evidence="2" type="ORF">Vretifemale_5105</name>
    <name evidence="3" type="ORF">Vretimale_8032</name>
</gene>
<feature type="region of interest" description="Disordered" evidence="1">
    <location>
        <begin position="990"/>
        <end position="1034"/>
    </location>
</feature>
<feature type="compositionally biased region" description="Polar residues" evidence="1">
    <location>
        <begin position="522"/>
        <end position="534"/>
    </location>
</feature>
<evidence type="ECO:0000256" key="1">
    <source>
        <dbReference type="SAM" id="MobiDB-lite"/>
    </source>
</evidence>
<comment type="caution">
    <text evidence="2">The sequence shown here is derived from an EMBL/GenBank/DDBJ whole genome shotgun (WGS) entry which is preliminary data.</text>
</comment>
<feature type="region of interest" description="Disordered" evidence="1">
    <location>
        <begin position="1181"/>
        <end position="1200"/>
    </location>
</feature>
<dbReference type="EMBL" id="BNCQ01000013">
    <property type="protein sequence ID" value="GIM03240.1"/>
    <property type="molecule type" value="Genomic_DNA"/>
</dbReference>